<proteinExistence type="inferred from homology"/>
<dbReference type="InterPro" id="IPR014758">
    <property type="entry name" value="Met-tRNA_synth"/>
</dbReference>
<feature type="short sequence motif" description="'KMSKS' region" evidence="9">
    <location>
        <begin position="300"/>
        <end position="304"/>
    </location>
</feature>
<keyword evidence="8 9" id="KW-0030">Aminoacyl-tRNA synthetase</keyword>
<dbReference type="EC" id="6.1.1.10" evidence="9"/>
<keyword evidence="6 9" id="KW-0067">ATP-binding</keyword>
<evidence type="ECO:0000259" key="11">
    <source>
        <dbReference type="Pfam" id="PF09334"/>
    </source>
</evidence>
<keyword evidence="5 9" id="KW-0547">Nucleotide-binding</keyword>
<dbReference type="PANTHER" id="PTHR43326:SF1">
    <property type="entry name" value="METHIONINE--TRNA LIGASE, MITOCHONDRIAL"/>
    <property type="match status" value="1"/>
</dbReference>
<dbReference type="GO" id="GO:0005524">
    <property type="term" value="F:ATP binding"/>
    <property type="evidence" value="ECO:0007669"/>
    <property type="project" value="UniProtKB-UniRule"/>
</dbReference>
<dbReference type="Pfam" id="PF09334">
    <property type="entry name" value="tRNA-synt_1g"/>
    <property type="match status" value="2"/>
</dbReference>
<dbReference type="InterPro" id="IPR023457">
    <property type="entry name" value="Met-tRNA_synth_2"/>
</dbReference>
<dbReference type="CDD" id="cd00814">
    <property type="entry name" value="MetRS_core"/>
    <property type="match status" value="1"/>
</dbReference>
<dbReference type="InterPro" id="IPR041872">
    <property type="entry name" value="Anticodon_Met"/>
</dbReference>
<comment type="subcellular location">
    <subcellularLocation>
        <location evidence="2 9">Cytoplasm</location>
    </subcellularLocation>
</comment>
<dbReference type="Gene3D" id="3.40.50.620">
    <property type="entry name" value="HUPs"/>
    <property type="match status" value="1"/>
</dbReference>
<dbReference type="KEGG" id="scou:SCORR_v1c09820"/>
<dbReference type="OrthoDB" id="9810191at2"/>
<feature type="domain" description="Methionyl/Leucyl tRNA synthetase" evidence="11">
    <location>
        <begin position="6"/>
        <end position="140"/>
    </location>
</feature>
<evidence type="ECO:0000256" key="7">
    <source>
        <dbReference type="ARBA" id="ARBA00022917"/>
    </source>
</evidence>
<feature type="binding site" evidence="9">
    <location>
        <position position="131"/>
    </location>
    <ligand>
        <name>Zn(2+)</name>
        <dbReference type="ChEBI" id="CHEBI:29105"/>
    </ligand>
</feature>
<dbReference type="PRINTS" id="PR01041">
    <property type="entry name" value="TRNASYNTHMET"/>
</dbReference>
<comment type="catalytic activity">
    <reaction evidence="9">
        <text>tRNA(Met) + L-methionine + ATP = L-methionyl-tRNA(Met) + AMP + diphosphate</text>
        <dbReference type="Rhea" id="RHEA:13481"/>
        <dbReference type="Rhea" id="RHEA-COMP:9667"/>
        <dbReference type="Rhea" id="RHEA-COMP:9698"/>
        <dbReference type="ChEBI" id="CHEBI:30616"/>
        <dbReference type="ChEBI" id="CHEBI:33019"/>
        <dbReference type="ChEBI" id="CHEBI:57844"/>
        <dbReference type="ChEBI" id="CHEBI:78442"/>
        <dbReference type="ChEBI" id="CHEBI:78530"/>
        <dbReference type="ChEBI" id="CHEBI:456215"/>
        <dbReference type="EC" id="6.1.1.10"/>
    </reaction>
</comment>
<dbReference type="EMBL" id="CP022535">
    <property type="protein sequence ID" value="ASP28754.1"/>
    <property type="molecule type" value="Genomic_DNA"/>
</dbReference>
<dbReference type="Gene3D" id="1.10.730.10">
    <property type="entry name" value="Isoleucyl-tRNA Synthetase, Domain 1"/>
    <property type="match status" value="1"/>
</dbReference>
<comment type="caution">
    <text evidence="9">Lacks conserved residue(s) required for the propagation of feature annotation.</text>
</comment>
<evidence type="ECO:0000256" key="4">
    <source>
        <dbReference type="ARBA" id="ARBA00022598"/>
    </source>
</evidence>
<dbReference type="AlphaFoldDB" id="A0A222ERC3"/>
<organism evidence="12 13">
    <name type="scientific">Spiroplasma corruscae</name>
    <dbReference type="NCBI Taxonomy" id="216934"/>
    <lineage>
        <taxon>Bacteria</taxon>
        <taxon>Bacillati</taxon>
        <taxon>Mycoplasmatota</taxon>
        <taxon>Mollicutes</taxon>
        <taxon>Entomoplasmatales</taxon>
        <taxon>Spiroplasmataceae</taxon>
        <taxon>Spiroplasma</taxon>
    </lineage>
</organism>
<keyword evidence="4 9" id="KW-0436">Ligase</keyword>
<dbReference type="GO" id="GO:0005737">
    <property type="term" value="C:cytoplasm"/>
    <property type="evidence" value="ECO:0007669"/>
    <property type="project" value="UniProtKB-SubCell"/>
</dbReference>
<keyword evidence="13" id="KW-1185">Reference proteome</keyword>
<dbReference type="RefSeq" id="WP_094049796.1">
    <property type="nucleotide sequence ID" value="NZ_CP022535.1"/>
</dbReference>
<dbReference type="InterPro" id="IPR015413">
    <property type="entry name" value="Methionyl/Leucyl_tRNA_Synth"/>
</dbReference>
<evidence type="ECO:0000256" key="5">
    <source>
        <dbReference type="ARBA" id="ARBA00022741"/>
    </source>
</evidence>
<evidence type="ECO:0000256" key="6">
    <source>
        <dbReference type="ARBA" id="ARBA00022840"/>
    </source>
</evidence>
<dbReference type="InterPro" id="IPR009080">
    <property type="entry name" value="tRNAsynth_Ia_anticodon-bd"/>
</dbReference>
<evidence type="ECO:0000256" key="3">
    <source>
        <dbReference type="ARBA" id="ARBA00022490"/>
    </source>
</evidence>
<dbReference type="Proteomes" id="UP000203229">
    <property type="component" value="Chromosome"/>
</dbReference>
<dbReference type="GO" id="GO:0004825">
    <property type="term" value="F:methionine-tRNA ligase activity"/>
    <property type="evidence" value="ECO:0007669"/>
    <property type="project" value="UniProtKB-UniRule"/>
</dbReference>
<evidence type="ECO:0000256" key="1">
    <source>
        <dbReference type="ARBA" id="ARBA00003314"/>
    </source>
</evidence>
<protein>
    <recommendedName>
        <fullName evidence="9">Methionine--tRNA ligase</fullName>
        <ecNumber evidence="9">6.1.1.10</ecNumber>
    </recommendedName>
    <alternativeName>
        <fullName evidence="9">Methionyl-tRNA synthetase</fullName>
        <shortName evidence="9">MetRS</shortName>
    </alternativeName>
</protein>
<comment type="similarity">
    <text evidence="10">Belongs to the class-I aminoacyl-tRNA synthetase family.</text>
</comment>
<dbReference type="NCBIfam" id="TIGR00398">
    <property type="entry name" value="metG"/>
    <property type="match status" value="1"/>
</dbReference>
<dbReference type="PROSITE" id="PS00178">
    <property type="entry name" value="AA_TRNA_LIGASE_I"/>
    <property type="match status" value="1"/>
</dbReference>
<dbReference type="GO" id="GO:0006431">
    <property type="term" value="P:methionyl-tRNA aminoacylation"/>
    <property type="evidence" value="ECO:0007669"/>
    <property type="project" value="UniProtKB-UniRule"/>
</dbReference>
<dbReference type="InterPro" id="IPR014729">
    <property type="entry name" value="Rossmann-like_a/b/a_fold"/>
</dbReference>
<feature type="binding site" evidence="9">
    <location>
        <position position="149"/>
    </location>
    <ligand>
        <name>Zn(2+)</name>
        <dbReference type="ChEBI" id="CHEBI:29105"/>
    </ligand>
</feature>
<reference evidence="12 13" key="1">
    <citation type="submission" date="2017-07" db="EMBL/GenBank/DDBJ databases">
        <title>Complete genome sequence of Spiroplasma corruscae EC-1 (DSM 19793).</title>
        <authorList>
            <person name="Tsai Y.-M."/>
            <person name="Lo W.-S."/>
            <person name="Kuo C.-H."/>
        </authorList>
    </citation>
    <scope>NUCLEOTIDE SEQUENCE [LARGE SCALE GENOMIC DNA]</scope>
    <source>
        <strain evidence="12 13">EC-1</strain>
    </source>
</reference>
<dbReference type="Gene3D" id="2.170.220.10">
    <property type="match status" value="1"/>
</dbReference>
<evidence type="ECO:0000256" key="2">
    <source>
        <dbReference type="ARBA" id="ARBA00004496"/>
    </source>
</evidence>
<dbReference type="InterPro" id="IPR001412">
    <property type="entry name" value="aa-tRNA-synth_I_CS"/>
</dbReference>
<dbReference type="PANTHER" id="PTHR43326">
    <property type="entry name" value="METHIONYL-TRNA SYNTHETASE"/>
    <property type="match status" value="1"/>
</dbReference>
<evidence type="ECO:0000313" key="12">
    <source>
        <dbReference type="EMBL" id="ASP28754.1"/>
    </source>
</evidence>
<dbReference type="SUPFAM" id="SSF47323">
    <property type="entry name" value="Anticodon-binding domain of a subclass of class I aminoacyl-tRNA synthetases"/>
    <property type="match status" value="1"/>
</dbReference>
<keyword evidence="7 9" id="KW-0648">Protein biosynthesis</keyword>
<accession>A0A222ERC3</accession>
<name>A0A222ERC3_9MOLU</name>
<keyword evidence="3 9" id="KW-0963">Cytoplasm</keyword>
<comment type="subunit">
    <text evidence="9">Monomer.</text>
</comment>
<evidence type="ECO:0000256" key="8">
    <source>
        <dbReference type="ARBA" id="ARBA00023146"/>
    </source>
</evidence>
<evidence type="ECO:0000256" key="9">
    <source>
        <dbReference type="HAMAP-Rule" id="MF_01228"/>
    </source>
</evidence>
<feature type="binding site" evidence="9">
    <location>
        <position position="128"/>
    </location>
    <ligand>
        <name>Zn(2+)</name>
        <dbReference type="ChEBI" id="CHEBI:29105"/>
    </ligand>
</feature>
<evidence type="ECO:0000313" key="13">
    <source>
        <dbReference type="Proteomes" id="UP000203229"/>
    </source>
</evidence>
<gene>
    <name evidence="12" type="primary">metS</name>
    <name evidence="9" type="synonym">metG</name>
    <name evidence="12" type="ORF">SCORR_v1c09820</name>
</gene>
<dbReference type="InterPro" id="IPR033911">
    <property type="entry name" value="MetRS_core"/>
</dbReference>
<sequence>MKKKNFYVTTPIYYPSGNLHIGHSYTTTLADVICRYKKEDGFNTFFLTGSDEHGQKIELKAKENNLEPKEYVDNIVANFKYLWKLLNIDYSKFIRTTDVDHIESVQNIFSVLLEKDLIYPSKYKGEYCISCEEFLTSEQIIDNKFHSVCKKEFVMFEEESYMLRVSQFKKFLIDLFKKDFLEPENRKKEMLNNFINNELEDLSVTRINFSWGVQVLEDPKHVIYVWIDALSNYISALGYKNNSTNLMNDFWSENTEILQIIGKEITRFHSIYWPIILKSLDLRMPNKILSHGWILSKNDKMSKSLNNVIDPISVIKKYSSDALRFYISYNLPTYKDGNFTDELFIESFNTNLANNVGNLISRTSNMIIKYFDGLVPMVDMSNEKLYKKGDQAIYNFKKHMDLYNVSEAIDVALKLGQECNKYIEDVKPWDLQKNNKIEELKKVISLLHRNILILIYLLKPILVESTKKMFEQVGVDIDLINFKSFENNDYKVNKISDREIIFKRI</sequence>
<dbReference type="HAMAP" id="MF_01228">
    <property type="entry name" value="Met_tRNA_synth_type2"/>
    <property type="match status" value="1"/>
</dbReference>
<dbReference type="CDD" id="cd07957">
    <property type="entry name" value="Anticodon_Ia_Met"/>
    <property type="match status" value="1"/>
</dbReference>
<comment type="function">
    <text evidence="1 9">Is required not only for elongation of protein synthesis but also for the initiation of all mRNA translation through initiator tRNA(fMet) aminoacylation.</text>
</comment>
<evidence type="ECO:0000256" key="10">
    <source>
        <dbReference type="RuleBase" id="RU363039"/>
    </source>
</evidence>
<dbReference type="SUPFAM" id="SSF52374">
    <property type="entry name" value="Nucleotidylyl transferase"/>
    <property type="match status" value="1"/>
</dbReference>
<feature type="domain" description="Methionyl/Leucyl tRNA synthetase" evidence="11">
    <location>
        <begin position="143"/>
        <end position="363"/>
    </location>
</feature>
<feature type="short sequence motif" description="'HIGH' region" evidence="9">
    <location>
        <begin position="13"/>
        <end position="23"/>
    </location>
</feature>